<proteinExistence type="predicted"/>
<keyword evidence="2" id="KW-1185">Reference proteome</keyword>
<comment type="caution">
    <text evidence="1">The sequence shown here is derived from an EMBL/GenBank/DDBJ whole genome shotgun (WGS) entry which is preliminary data.</text>
</comment>
<accession>A0ABN0EBD6</accession>
<protein>
    <submittedName>
        <fullName evidence="1">Uncharacterized protein</fullName>
    </submittedName>
</protein>
<dbReference type="EMBL" id="AGEC02000020">
    <property type="protein sequence ID" value="EHO10468.1"/>
    <property type="molecule type" value="Genomic_DNA"/>
</dbReference>
<name>A0ABN0EBD6_9FLAO</name>
<gene>
    <name evidence="1" type="ORF">HMPREF9712_01573</name>
</gene>
<dbReference type="Proteomes" id="UP000005402">
    <property type="component" value="Unassembled WGS sequence"/>
</dbReference>
<organism evidence="1 2">
    <name type="scientific">Myroides odoratimimus CCUG 10230</name>
    <dbReference type="NCBI Taxonomy" id="883150"/>
    <lineage>
        <taxon>Bacteria</taxon>
        <taxon>Pseudomonadati</taxon>
        <taxon>Bacteroidota</taxon>
        <taxon>Flavobacteriia</taxon>
        <taxon>Flavobacteriales</taxon>
        <taxon>Flavobacteriaceae</taxon>
        <taxon>Myroides</taxon>
    </lineage>
</organism>
<sequence length="69" mass="7975">MVQLKGDVAIEFSTLGNEFQYLYGAVKREQANLIENWQGNFNTYMVQLKAYIYNCACHPTHISIPIWCS</sequence>
<reference evidence="1" key="1">
    <citation type="submission" date="2012-07" db="EMBL/GenBank/DDBJ databases">
        <title>The Genome Sequence of Myroides odoratimimus CCUG 10230.</title>
        <authorList>
            <consortium name="The Broad Institute Genome Sequencing Platform"/>
            <person name="Earl A."/>
            <person name="Ward D."/>
            <person name="Feldgarden M."/>
            <person name="Gevers D."/>
            <person name="Huys G."/>
            <person name="Walker B."/>
            <person name="Young S.K."/>
            <person name="Zeng Q."/>
            <person name="Gargeya S."/>
            <person name="Fitzgerald M."/>
            <person name="Haas B."/>
            <person name="Abouelleil A."/>
            <person name="Alvarado L."/>
            <person name="Arachchi H.M."/>
            <person name="Berlin A.M."/>
            <person name="Chapman S.B."/>
            <person name="Goldberg J."/>
            <person name="Griggs A."/>
            <person name="Gujja S."/>
            <person name="Hansen M."/>
            <person name="Howarth C."/>
            <person name="Imamovic A."/>
            <person name="Larimer J."/>
            <person name="McCowen C."/>
            <person name="Montmayeur A."/>
            <person name="Murphy C."/>
            <person name="Neiman D."/>
            <person name="Pearson M."/>
            <person name="Priest M."/>
            <person name="Roberts A."/>
            <person name="Saif S."/>
            <person name="Shea T."/>
            <person name="Sisk P."/>
            <person name="Sykes S."/>
            <person name="Wortman J."/>
            <person name="Nusbaum C."/>
            <person name="Birren B."/>
        </authorList>
    </citation>
    <scope>NUCLEOTIDE SEQUENCE [LARGE SCALE GENOMIC DNA]</scope>
    <source>
        <strain evidence="1">CCUG 10230</strain>
    </source>
</reference>
<evidence type="ECO:0000313" key="2">
    <source>
        <dbReference type="Proteomes" id="UP000005402"/>
    </source>
</evidence>
<evidence type="ECO:0000313" key="1">
    <source>
        <dbReference type="EMBL" id="EHO10468.1"/>
    </source>
</evidence>